<dbReference type="InterPro" id="IPR002880">
    <property type="entry name" value="Pyrv_Fd/Flavodoxin_OxRdtase_N"/>
</dbReference>
<keyword evidence="10 14" id="KW-0408">Iron</keyword>
<dbReference type="GO" id="GO:0043805">
    <property type="term" value="F:indolepyruvate ferredoxin oxidoreductase activity"/>
    <property type="evidence" value="ECO:0007669"/>
    <property type="project" value="UniProtKB-UniRule"/>
</dbReference>
<dbReference type="SUPFAM" id="SSF52922">
    <property type="entry name" value="TK C-terminal domain-like"/>
    <property type="match status" value="1"/>
</dbReference>
<dbReference type="SUPFAM" id="SSF54862">
    <property type="entry name" value="4Fe-4S ferredoxins"/>
    <property type="match status" value="1"/>
</dbReference>
<dbReference type="PROSITE" id="PS00198">
    <property type="entry name" value="4FE4S_FER_1"/>
    <property type="match status" value="1"/>
</dbReference>
<dbReference type="InterPro" id="IPR011766">
    <property type="entry name" value="TPP_enzyme_TPP-bd"/>
</dbReference>
<dbReference type="InterPro" id="IPR045025">
    <property type="entry name" value="HACL1-like"/>
</dbReference>
<evidence type="ECO:0000256" key="6">
    <source>
        <dbReference type="ARBA" id="ARBA00022485"/>
    </source>
</evidence>
<dbReference type="PANTHER" id="PTHR43710">
    <property type="entry name" value="2-HYDROXYACYL-COA LYASE"/>
    <property type="match status" value="1"/>
</dbReference>
<dbReference type="RefSeq" id="WP_155311720.1">
    <property type="nucleotide sequence ID" value="NZ_AP021879.1"/>
</dbReference>
<evidence type="ECO:0000256" key="4">
    <source>
        <dbReference type="ARBA" id="ARBA00017710"/>
    </source>
</evidence>
<evidence type="ECO:0000313" key="17">
    <source>
        <dbReference type="EMBL" id="BBO90695.1"/>
    </source>
</evidence>
<dbReference type="InterPro" id="IPR009014">
    <property type="entry name" value="Transketo_C/PFOR_II"/>
</dbReference>
<feature type="binding site" evidence="15">
    <location>
        <position position="630"/>
    </location>
    <ligand>
        <name>[4Fe-4S] cluster</name>
        <dbReference type="ChEBI" id="CHEBI:49883"/>
        <label>2</label>
    </ligand>
</feature>
<keyword evidence="17" id="KW-0670">Pyruvate</keyword>
<reference evidence="17 18" key="1">
    <citation type="submission" date="2019-11" db="EMBL/GenBank/DDBJ databases">
        <title>Comparative genomics of hydrocarbon-degrading Desulfosarcina strains.</title>
        <authorList>
            <person name="Watanabe M."/>
            <person name="Kojima H."/>
            <person name="Fukui M."/>
        </authorList>
    </citation>
    <scope>NUCLEOTIDE SEQUENCE [LARGE SCALE GENOMIC DNA]</scope>
    <source>
        <strain evidence="18">oXyS1</strain>
    </source>
</reference>
<evidence type="ECO:0000256" key="7">
    <source>
        <dbReference type="ARBA" id="ARBA00022723"/>
    </source>
</evidence>
<dbReference type="PIRSF" id="PIRSF006439">
    <property type="entry name" value="Indolepyruvate_ferr_oxidored"/>
    <property type="match status" value="1"/>
</dbReference>
<dbReference type="GO" id="GO:0030976">
    <property type="term" value="F:thiamine pyrophosphate binding"/>
    <property type="evidence" value="ECO:0007669"/>
    <property type="project" value="InterPro"/>
</dbReference>
<feature type="binding site" evidence="15">
    <location>
        <position position="602"/>
    </location>
    <ligand>
        <name>[4Fe-4S] cluster</name>
        <dbReference type="ChEBI" id="CHEBI:49883"/>
        <label>1</label>
    </ligand>
</feature>
<dbReference type="EMBL" id="AP021879">
    <property type="protein sequence ID" value="BBO90695.1"/>
    <property type="molecule type" value="Genomic_DNA"/>
</dbReference>
<feature type="binding site" evidence="15">
    <location>
        <position position="627"/>
    </location>
    <ligand>
        <name>[4Fe-4S] cluster</name>
        <dbReference type="ChEBI" id="CHEBI:49883"/>
        <label>2</label>
    </ligand>
</feature>
<evidence type="ECO:0000256" key="2">
    <source>
        <dbReference type="ARBA" id="ARBA00011238"/>
    </source>
</evidence>
<evidence type="ECO:0000256" key="10">
    <source>
        <dbReference type="ARBA" id="ARBA00023004"/>
    </source>
</evidence>
<keyword evidence="18" id="KW-1185">Reference proteome</keyword>
<keyword evidence="11 14" id="KW-0411">Iron-sulfur</keyword>
<evidence type="ECO:0000313" key="18">
    <source>
        <dbReference type="Proteomes" id="UP000422108"/>
    </source>
</evidence>
<keyword evidence="8 14" id="KW-0249">Electron transport</keyword>
<keyword evidence="5 14" id="KW-0813">Transport</keyword>
<dbReference type="EC" id="1.2.7.8" evidence="3 14"/>
<feature type="binding site" evidence="15">
    <location>
        <position position="633"/>
    </location>
    <ligand>
        <name>[4Fe-4S] cluster</name>
        <dbReference type="ChEBI" id="CHEBI:49883"/>
        <label>2</label>
    </ligand>
</feature>
<feature type="binding site" evidence="15">
    <location>
        <position position="637"/>
    </location>
    <ligand>
        <name>[4Fe-4S] cluster</name>
        <dbReference type="ChEBI" id="CHEBI:49883"/>
        <label>1</label>
    </ligand>
</feature>
<proteinExistence type="predicted"/>
<comment type="function">
    <text evidence="1 14">Catalyzes the ferredoxin-dependent oxidative decarboxylation of arylpyruvates.</text>
</comment>
<comment type="subunit">
    <text evidence="2">Heterodimer of the IorA and IorB subunits.</text>
</comment>
<feature type="binding site" evidence="15">
    <location>
        <position position="598"/>
    </location>
    <ligand>
        <name>[4Fe-4S] cluster</name>
        <dbReference type="ChEBI" id="CHEBI:49883"/>
        <label>1</label>
    </ligand>
</feature>
<dbReference type="Proteomes" id="UP000422108">
    <property type="component" value="Chromosome"/>
</dbReference>
<dbReference type="Pfam" id="PF02775">
    <property type="entry name" value="TPP_enzyme_C"/>
    <property type="match status" value="1"/>
</dbReference>
<dbReference type="InterPro" id="IPR017721">
    <property type="entry name" value="IorA"/>
</dbReference>
<dbReference type="PANTHER" id="PTHR43710:SF7">
    <property type="entry name" value="INDOLEPYRUVATE OXIDOREDUCTASE SUBUNIT IORA"/>
    <property type="match status" value="1"/>
</dbReference>
<dbReference type="Gene3D" id="3.30.70.20">
    <property type="match status" value="1"/>
</dbReference>
<comment type="catalytic activity">
    <reaction evidence="13 14">
        <text>indole-3-pyruvate + 2 oxidized [2Fe-2S]-[ferredoxin] + CoA = (indol-3-yl)acetyl-CoA + 2 reduced [2Fe-2S]-[ferredoxin] + CO2 + H(+)</text>
        <dbReference type="Rhea" id="RHEA:12645"/>
        <dbReference type="Rhea" id="RHEA-COMP:10000"/>
        <dbReference type="Rhea" id="RHEA-COMP:10001"/>
        <dbReference type="ChEBI" id="CHEBI:15378"/>
        <dbReference type="ChEBI" id="CHEBI:16526"/>
        <dbReference type="ChEBI" id="CHEBI:17640"/>
        <dbReference type="ChEBI" id="CHEBI:33737"/>
        <dbReference type="ChEBI" id="CHEBI:33738"/>
        <dbReference type="ChEBI" id="CHEBI:57271"/>
        <dbReference type="ChEBI" id="CHEBI:57287"/>
        <dbReference type="EC" id="1.2.7.8"/>
    </reaction>
</comment>
<dbReference type="InterPro" id="IPR017896">
    <property type="entry name" value="4Fe4S_Fe-S-bd"/>
</dbReference>
<gene>
    <name evidence="17" type="ORF">DSCOOX_38750</name>
</gene>
<accession>A0A5K8ADJ8</accession>
<dbReference type="FunFam" id="3.40.50.970:FF:000039">
    <property type="entry name" value="Indolepyruvate oxidoreductase subunit IorA"/>
    <property type="match status" value="1"/>
</dbReference>
<feature type="domain" description="4Fe-4S ferredoxin-type" evidence="16">
    <location>
        <begin position="582"/>
        <end position="616"/>
    </location>
</feature>
<name>A0A5K8ADJ8_9BACT</name>
<dbReference type="PROSITE" id="PS51379">
    <property type="entry name" value="4FE4S_FER_2"/>
    <property type="match status" value="2"/>
</dbReference>
<evidence type="ECO:0000256" key="9">
    <source>
        <dbReference type="ARBA" id="ARBA00023002"/>
    </source>
</evidence>
<feature type="binding site" evidence="15">
    <location>
        <position position="591"/>
    </location>
    <ligand>
        <name>[4Fe-4S] cluster</name>
        <dbReference type="ChEBI" id="CHEBI:49883"/>
        <label>1</label>
    </ligand>
</feature>
<evidence type="ECO:0000256" key="14">
    <source>
        <dbReference type="PIRNR" id="PIRNR006439"/>
    </source>
</evidence>
<dbReference type="CDD" id="cd07034">
    <property type="entry name" value="TPP_PYR_PFOR_IOR-alpha_like"/>
    <property type="match status" value="1"/>
</dbReference>
<evidence type="ECO:0000256" key="11">
    <source>
        <dbReference type="ARBA" id="ARBA00023014"/>
    </source>
</evidence>
<dbReference type="Pfam" id="PF01855">
    <property type="entry name" value="POR_N"/>
    <property type="match status" value="1"/>
</dbReference>
<dbReference type="Gene3D" id="3.40.50.920">
    <property type="match status" value="1"/>
</dbReference>
<evidence type="ECO:0000256" key="13">
    <source>
        <dbReference type="ARBA" id="ARBA00048332"/>
    </source>
</evidence>
<keyword evidence="7 14" id="KW-0479">Metal-binding</keyword>
<evidence type="ECO:0000256" key="15">
    <source>
        <dbReference type="PIRSR" id="PIRSR006439-50"/>
    </source>
</evidence>
<evidence type="ECO:0000256" key="5">
    <source>
        <dbReference type="ARBA" id="ARBA00022448"/>
    </source>
</evidence>
<dbReference type="Gene3D" id="3.40.50.970">
    <property type="match status" value="2"/>
</dbReference>
<dbReference type="CDD" id="cd02008">
    <property type="entry name" value="TPP_IOR_alpha"/>
    <property type="match status" value="1"/>
</dbReference>
<feature type="binding site" evidence="15">
    <location>
        <position position="608"/>
    </location>
    <ligand>
        <name>[4Fe-4S] cluster</name>
        <dbReference type="ChEBI" id="CHEBI:49883"/>
        <label>2</label>
    </ligand>
</feature>
<evidence type="ECO:0000256" key="3">
    <source>
        <dbReference type="ARBA" id="ARBA00012812"/>
    </source>
</evidence>
<sequence>MSIITGNQNKAERPLMMGNEAIARGALEAGVKVVAAYPGTPSSEIPKTLGDVADEMGLYVEWSTNEKVSLEVAAAAAYSGLRALCTMKQVGVNVASDFLLHLAEYGSRTGLVLVTCEDPGSLSSTNEGDSRPYSKMMEFPLIEPGDIQEAKDMTRWAFELSETVRNVVMLRSVTRMSHASGNVTVGDLPETDVKADFQCNGEFFDQMTGPVMTLPSTAPAQRLRQHEGLAKAIACFEESPFNTYTGPDRPGLLIITSSAATFYCREAIAILGIEERVGLLKLGTTWPLPPRLIEKHLATADRVLIVEEGTPFLEDNLKALFADRIETVGPTRFHGRADKTIPSVDELNPDIVMAALAGLLNLPIDHSTADYRQRISAALEGNVPDRAMTFCPGCPHRASFWLLHEALKLDNRRGFISGDIGCYTLGVADCGFRAVKTVAAMGSGVGMASGFGKLRRFGLEQPVIAVCGDSTFFHAAMPGLVNAIHNQADMIMVILDNAGTAMTGFQPHPGIPVGADGKPLPALDIPTICQAMGARVEIADPFQFDAARKTIAELMDDGGGVRVLVLRQACALSPARKGKKEWTVSVDPDKCLGEACGCNRLCTRVFKCPGLIWDPKQKEMRIDEFVCVGCGVCAQVCPQNAIRVEKVVNS</sequence>
<keyword evidence="9 14" id="KW-0560">Oxidoreductase</keyword>
<evidence type="ECO:0000256" key="12">
    <source>
        <dbReference type="ARBA" id="ARBA00030514"/>
    </source>
</evidence>
<evidence type="ECO:0000259" key="16">
    <source>
        <dbReference type="PROSITE" id="PS51379"/>
    </source>
</evidence>
<feature type="domain" description="4Fe-4S ferredoxin-type" evidence="16">
    <location>
        <begin position="618"/>
        <end position="647"/>
    </location>
</feature>
<keyword evidence="6 14" id="KW-0004">4Fe-4S</keyword>
<dbReference type="InterPro" id="IPR017900">
    <property type="entry name" value="4Fe4S_Fe_S_CS"/>
</dbReference>
<comment type="cofactor">
    <cofactor evidence="14 15">
        <name>[4Fe-4S] cluster</name>
        <dbReference type="ChEBI" id="CHEBI:49883"/>
    </cofactor>
    <text evidence="14 15">Binds 2 [4Fe-4S] clusters. In this family the first cluster has a non-standard and varying [4Fe-4S] binding motif CX(2)CX(2)CX(4-5)CP.</text>
</comment>
<dbReference type="GO" id="GO:0051539">
    <property type="term" value="F:4 iron, 4 sulfur cluster binding"/>
    <property type="evidence" value="ECO:0007669"/>
    <property type="project" value="UniProtKB-UniRule"/>
</dbReference>
<organism evidence="17 18">
    <name type="scientific">Desulfosarcina ovata subsp. ovata</name>
    <dbReference type="NCBI Taxonomy" id="2752305"/>
    <lineage>
        <taxon>Bacteria</taxon>
        <taxon>Pseudomonadati</taxon>
        <taxon>Thermodesulfobacteriota</taxon>
        <taxon>Desulfobacteria</taxon>
        <taxon>Desulfobacterales</taxon>
        <taxon>Desulfosarcinaceae</taxon>
        <taxon>Desulfosarcina</taxon>
    </lineage>
</organism>
<dbReference type="GO" id="GO:0046872">
    <property type="term" value="F:metal ion binding"/>
    <property type="evidence" value="ECO:0007669"/>
    <property type="project" value="UniProtKB-UniRule"/>
</dbReference>
<dbReference type="GO" id="GO:0044281">
    <property type="term" value="P:small molecule metabolic process"/>
    <property type="evidence" value="ECO:0007669"/>
    <property type="project" value="UniProtKB-ARBA"/>
</dbReference>
<evidence type="ECO:0000256" key="8">
    <source>
        <dbReference type="ARBA" id="ARBA00022982"/>
    </source>
</evidence>
<evidence type="ECO:0000256" key="1">
    <source>
        <dbReference type="ARBA" id="ARBA00002995"/>
    </source>
</evidence>
<dbReference type="InterPro" id="IPR029061">
    <property type="entry name" value="THDP-binding"/>
</dbReference>
<protein>
    <recommendedName>
        <fullName evidence="4 14">Indolepyruvate oxidoreductase subunit IorA</fullName>
        <shortName evidence="14">IOR</shortName>
        <ecNumber evidence="3 14">1.2.7.8</ecNumber>
    </recommendedName>
    <alternativeName>
        <fullName evidence="12 14">Indolepyruvate ferredoxin oxidoreductase subunit alpha</fullName>
    </alternativeName>
</protein>
<dbReference type="AlphaFoldDB" id="A0A5K8ADJ8"/>
<dbReference type="Pfam" id="PF00037">
    <property type="entry name" value="Fer4"/>
    <property type="match status" value="1"/>
</dbReference>
<dbReference type="SUPFAM" id="SSF52518">
    <property type="entry name" value="Thiamin diphosphate-binding fold (THDP-binding)"/>
    <property type="match status" value="2"/>
</dbReference>